<gene>
    <name evidence="1" type="ORF">ALNOE001_07370</name>
</gene>
<dbReference type="EMBL" id="NIZT01000020">
    <property type="protein sequence ID" value="RBQ23681.1"/>
    <property type="molecule type" value="Genomic_DNA"/>
</dbReference>
<dbReference type="AlphaFoldDB" id="A0A366MBS1"/>
<accession>A0A366MBS1</accession>
<organism evidence="1 2">
    <name type="scientific">Candidatus Methanobinarius endosymbioticus</name>
    <dbReference type="NCBI Taxonomy" id="2006182"/>
    <lineage>
        <taxon>Archaea</taxon>
        <taxon>Methanobacteriati</taxon>
        <taxon>Methanobacteriota</taxon>
        <taxon>Methanomada group</taxon>
        <taxon>Methanobacteria</taxon>
        <taxon>Methanobacteriales</taxon>
        <taxon>Methanobacteriaceae</taxon>
        <taxon>Candidatus Methanobinarius</taxon>
    </lineage>
</organism>
<comment type="caution">
    <text evidence="1">The sequence shown here is derived from an EMBL/GenBank/DDBJ whole genome shotgun (WGS) entry which is preliminary data.</text>
</comment>
<evidence type="ECO:0000313" key="2">
    <source>
        <dbReference type="Proteomes" id="UP000253099"/>
    </source>
</evidence>
<protein>
    <submittedName>
        <fullName evidence="1">Uncharacterized protein</fullName>
    </submittedName>
</protein>
<reference evidence="1 2" key="1">
    <citation type="submission" date="2018-06" db="EMBL/GenBank/DDBJ databases">
        <title>Genomic insight into two independent archaeal endosymbiosis events.</title>
        <authorList>
            <person name="Lind A.E."/>
            <person name="Lewis W.H."/>
            <person name="Spang A."/>
            <person name="Guy L."/>
            <person name="Embley M.T."/>
            <person name="Ettema T.J.G."/>
        </authorList>
    </citation>
    <scope>NUCLEOTIDE SEQUENCE [LARGE SCALE GENOMIC DNA]</scope>
    <source>
        <strain evidence="1">NOE</strain>
    </source>
</reference>
<sequence>MESGGATDIRLTLDGSYGDIIYITYTGTTEAVEGDVITVYGTVYGTYTYTSQVNYQISLPRIDGKCITLG</sequence>
<name>A0A366MBS1_9EURY</name>
<evidence type="ECO:0000313" key="1">
    <source>
        <dbReference type="EMBL" id="RBQ23681.1"/>
    </source>
</evidence>
<proteinExistence type="predicted"/>
<keyword evidence="2" id="KW-1185">Reference proteome</keyword>
<dbReference type="Proteomes" id="UP000253099">
    <property type="component" value="Unassembled WGS sequence"/>
</dbReference>